<evidence type="ECO:0000313" key="3">
    <source>
        <dbReference type="Proteomes" id="UP001311915"/>
    </source>
</evidence>
<dbReference type="EMBL" id="JAWPEI010000008">
    <property type="protein sequence ID" value="KAK4718245.1"/>
    <property type="molecule type" value="Genomic_DNA"/>
</dbReference>
<dbReference type="Proteomes" id="UP001311915">
    <property type="component" value="Unassembled WGS sequence"/>
</dbReference>
<protein>
    <recommendedName>
        <fullName evidence="1">Retrotransposon gag domain-containing protein</fullName>
    </recommendedName>
</protein>
<accession>A0AAV9L049</accession>
<dbReference type="Pfam" id="PF03732">
    <property type="entry name" value="Retrotrans_gag"/>
    <property type="match status" value="1"/>
</dbReference>
<organism evidence="2 3">
    <name type="scientific">Solanum pinnatisectum</name>
    <name type="common">tansyleaf nightshade</name>
    <dbReference type="NCBI Taxonomy" id="50273"/>
    <lineage>
        <taxon>Eukaryota</taxon>
        <taxon>Viridiplantae</taxon>
        <taxon>Streptophyta</taxon>
        <taxon>Embryophyta</taxon>
        <taxon>Tracheophyta</taxon>
        <taxon>Spermatophyta</taxon>
        <taxon>Magnoliopsida</taxon>
        <taxon>eudicotyledons</taxon>
        <taxon>Gunneridae</taxon>
        <taxon>Pentapetalae</taxon>
        <taxon>asterids</taxon>
        <taxon>lamiids</taxon>
        <taxon>Solanales</taxon>
        <taxon>Solanaceae</taxon>
        <taxon>Solanoideae</taxon>
        <taxon>Solaneae</taxon>
        <taxon>Solanum</taxon>
    </lineage>
</organism>
<dbReference type="InterPro" id="IPR005162">
    <property type="entry name" value="Retrotrans_gag_dom"/>
</dbReference>
<dbReference type="AlphaFoldDB" id="A0AAV9L049"/>
<keyword evidence="3" id="KW-1185">Reference proteome</keyword>
<name>A0AAV9L049_9SOLN</name>
<sequence>MPSQRAIRGLTVRGNVEDQGVPNAPEVKPQGEVTNAEFWEAIRMLSQKSRAEGAPIVSWAVFESAFMRRFFPRELREAKVREFLTLKYESMSVHEYSLKFTQLFRYAPKMVADMRTRMGLFVAGLCSLSSKEGKTVMLIGDMDIARLMIHVQQVEEDKLMGREEF</sequence>
<evidence type="ECO:0000313" key="2">
    <source>
        <dbReference type="EMBL" id="KAK4718245.1"/>
    </source>
</evidence>
<feature type="domain" description="Retrotransposon gag" evidence="1">
    <location>
        <begin position="45"/>
        <end position="125"/>
    </location>
</feature>
<proteinExistence type="predicted"/>
<reference evidence="2 3" key="1">
    <citation type="submission" date="2023-10" db="EMBL/GenBank/DDBJ databases">
        <title>Genome-Wide Identification Analysis in wild type Solanum Pinnatisectum Reveals Some Genes Defensing Phytophthora Infestans.</title>
        <authorList>
            <person name="Sun C."/>
        </authorList>
    </citation>
    <scope>NUCLEOTIDE SEQUENCE [LARGE SCALE GENOMIC DNA]</scope>
    <source>
        <strain evidence="2">LQN</strain>
        <tissue evidence="2">Leaf</tissue>
    </source>
</reference>
<evidence type="ECO:0000259" key="1">
    <source>
        <dbReference type="Pfam" id="PF03732"/>
    </source>
</evidence>
<comment type="caution">
    <text evidence="2">The sequence shown here is derived from an EMBL/GenBank/DDBJ whole genome shotgun (WGS) entry which is preliminary data.</text>
</comment>
<gene>
    <name evidence="2" type="ORF">R3W88_016583</name>
</gene>